<protein>
    <submittedName>
        <fullName evidence="2">Uncharacterized protein</fullName>
    </submittedName>
</protein>
<reference evidence="2 3" key="1">
    <citation type="submission" date="2019-02" db="EMBL/GenBank/DDBJ databases">
        <title>Genome sequencing of the rare red list fungi Phellinidium pouzarii.</title>
        <authorList>
            <person name="Buettner E."/>
            <person name="Kellner H."/>
        </authorList>
    </citation>
    <scope>NUCLEOTIDE SEQUENCE [LARGE SCALE GENOMIC DNA]</scope>
    <source>
        <strain evidence="2 3">DSM 108285</strain>
    </source>
</reference>
<dbReference type="OrthoDB" id="3266260at2759"/>
<gene>
    <name evidence="2" type="ORF">EW145_g49</name>
</gene>
<evidence type="ECO:0000256" key="1">
    <source>
        <dbReference type="SAM" id="MobiDB-lite"/>
    </source>
</evidence>
<feature type="region of interest" description="Disordered" evidence="1">
    <location>
        <begin position="349"/>
        <end position="390"/>
    </location>
</feature>
<name>A0A4S4LJZ6_9AGAM</name>
<comment type="caution">
    <text evidence="2">The sequence shown here is derived from an EMBL/GenBank/DDBJ whole genome shotgun (WGS) entry which is preliminary data.</text>
</comment>
<sequence length="483" mass="55833">MLSGRVPKIFSRKNSARRAAAARKEEPSPVYIEQPLSPVSEHSVYSEVSDDPPRPVPPPQHYHHDEDRDMDHDMDRDLDPDDLIEPHSRLYETFTASEDDRRATPIPLVVRQELAHDHDRDYERDIDHHPMDDDSVDEHGFVNSHSENPMHDHPVMVAPSSEQSHSTHSSGRGQRVTFIGDLSSHDRGSSSLHRRATTNSRNMDLGDRLHPPLSSSSSSRRYNTYPRREPERAYRPRTMPRDRHYEQQLPYMIFVDYGDGLEIGNEVDGFMPYEEYIATAHLRTPQDNTYFIIPGSTPVIFHDENGHELYRVEAQKYNTPTLRRRRYIIQDEFGNELFRIGNWNRDRANPFIPGPPSDYSSSSGSRSSLSRETNSDEARTEYTESSAPDILVMDENGQRIYDSRDWGRRDYAMMSPRSRFASELIDRDRTIHDSNYMFVDEHGHLGDKKKYYPRGSRSGSSVSGASSDESYKLFPRQSQITYV</sequence>
<accession>A0A4S4LJZ6</accession>
<dbReference type="Proteomes" id="UP000308199">
    <property type="component" value="Unassembled WGS sequence"/>
</dbReference>
<dbReference type="AlphaFoldDB" id="A0A4S4LJZ6"/>
<evidence type="ECO:0000313" key="3">
    <source>
        <dbReference type="Proteomes" id="UP000308199"/>
    </source>
</evidence>
<feature type="region of interest" description="Disordered" evidence="1">
    <location>
        <begin position="445"/>
        <end position="470"/>
    </location>
</feature>
<feature type="region of interest" description="Disordered" evidence="1">
    <location>
        <begin position="1"/>
        <end position="78"/>
    </location>
</feature>
<keyword evidence="3" id="KW-1185">Reference proteome</keyword>
<dbReference type="EMBL" id="SGPK01000001">
    <property type="protein sequence ID" value="THH12392.1"/>
    <property type="molecule type" value="Genomic_DNA"/>
</dbReference>
<feature type="compositionally biased region" description="Low complexity" evidence="1">
    <location>
        <begin position="160"/>
        <end position="170"/>
    </location>
</feature>
<feature type="compositionally biased region" description="Low complexity" evidence="1">
    <location>
        <begin position="357"/>
        <end position="370"/>
    </location>
</feature>
<proteinExistence type="predicted"/>
<evidence type="ECO:0000313" key="2">
    <source>
        <dbReference type="EMBL" id="THH12392.1"/>
    </source>
</evidence>
<feature type="compositionally biased region" description="Basic and acidic residues" evidence="1">
    <location>
        <begin position="123"/>
        <end position="140"/>
    </location>
</feature>
<feature type="compositionally biased region" description="Low complexity" evidence="1">
    <location>
        <begin position="455"/>
        <end position="468"/>
    </location>
</feature>
<organism evidence="2 3">
    <name type="scientific">Phellinidium pouzarii</name>
    <dbReference type="NCBI Taxonomy" id="167371"/>
    <lineage>
        <taxon>Eukaryota</taxon>
        <taxon>Fungi</taxon>
        <taxon>Dikarya</taxon>
        <taxon>Basidiomycota</taxon>
        <taxon>Agaricomycotina</taxon>
        <taxon>Agaricomycetes</taxon>
        <taxon>Hymenochaetales</taxon>
        <taxon>Hymenochaetaceae</taxon>
        <taxon>Phellinidium</taxon>
    </lineage>
</organism>
<feature type="compositionally biased region" description="Basic and acidic residues" evidence="1">
    <location>
        <begin position="62"/>
        <end position="77"/>
    </location>
</feature>
<feature type="compositionally biased region" description="Basic and acidic residues" evidence="1">
    <location>
        <begin position="373"/>
        <end position="382"/>
    </location>
</feature>
<feature type="region of interest" description="Disordered" evidence="1">
    <location>
        <begin position="123"/>
        <end position="231"/>
    </location>
</feature>